<feature type="non-terminal residue" evidence="8">
    <location>
        <position position="309"/>
    </location>
</feature>
<dbReference type="InterPro" id="IPR050090">
    <property type="entry name" value="Tyrosine_recombinase_XerCD"/>
</dbReference>
<dbReference type="Gene3D" id="1.10.150.130">
    <property type="match status" value="1"/>
</dbReference>
<evidence type="ECO:0000259" key="6">
    <source>
        <dbReference type="PROSITE" id="PS51898"/>
    </source>
</evidence>
<dbReference type="Gene3D" id="1.10.443.10">
    <property type="entry name" value="Intergrase catalytic core"/>
    <property type="match status" value="1"/>
</dbReference>
<evidence type="ECO:0000313" key="9">
    <source>
        <dbReference type="Proteomes" id="UP001205740"/>
    </source>
</evidence>
<dbReference type="InterPro" id="IPR011010">
    <property type="entry name" value="DNA_brk_join_enz"/>
</dbReference>
<keyword evidence="9" id="KW-1185">Reference proteome</keyword>
<gene>
    <name evidence="8" type="ORF">LX12_004334</name>
</gene>
<protein>
    <submittedName>
        <fullName evidence="8">Site-specific recombinase XerD</fullName>
    </submittedName>
</protein>
<dbReference type="Pfam" id="PF02899">
    <property type="entry name" value="Phage_int_SAM_1"/>
    <property type="match status" value="1"/>
</dbReference>
<evidence type="ECO:0000259" key="7">
    <source>
        <dbReference type="PROSITE" id="PS51900"/>
    </source>
</evidence>
<evidence type="ECO:0000256" key="1">
    <source>
        <dbReference type="ARBA" id="ARBA00008857"/>
    </source>
</evidence>
<dbReference type="InterPro" id="IPR002104">
    <property type="entry name" value="Integrase_catalytic"/>
</dbReference>
<dbReference type="EMBL" id="JAMTCG010000018">
    <property type="protein sequence ID" value="MCP2163120.1"/>
    <property type="molecule type" value="Genomic_DNA"/>
</dbReference>
<keyword evidence="2" id="KW-0229">DNA integration</keyword>
<comment type="similarity">
    <text evidence="1">Belongs to the 'phage' integrase family.</text>
</comment>
<dbReference type="SUPFAM" id="SSF56349">
    <property type="entry name" value="DNA breaking-rejoining enzymes"/>
    <property type="match status" value="1"/>
</dbReference>
<dbReference type="RefSeq" id="WP_253656689.1">
    <property type="nucleotide sequence ID" value="NZ_JAMTCG010000018.1"/>
</dbReference>
<dbReference type="InterPro" id="IPR010998">
    <property type="entry name" value="Integrase_recombinase_N"/>
</dbReference>
<dbReference type="InterPro" id="IPR004107">
    <property type="entry name" value="Integrase_SAM-like_N"/>
</dbReference>
<dbReference type="InterPro" id="IPR044068">
    <property type="entry name" value="CB"/>
</dbReference>
<evidence type="ECO:0000256" key="2">
    <source>
        <dbReference type="ARBA" id="ARBA00022908"/>
    </source>
</evidence>
<dbReference type="Proteomes" id="UP001205740">
    <property type="component" value="Unassembled WGS sequence"/>
</dbReference>
<keyword evidence="4" id="KW-0233">DNA recombination</keyword>
<feature type="domain" description="Tyr recombinase" evidence="6">
    <location>
        <begin position="120"/>
        <end position="300"/>
    </location>
</feature>
<dbReference type="InterPro" id="IPR013762">
    <property type="entry name" value="Integrase-like_cat_sf"/>
</dbReference>
<organism evidence="8 9">
    <name type="scientific">Williamsia serinedens</name>
    <dbReference type="NCBI Taxonomy" id="391736"/>
    <lineage>
        <taxon>Bacteria</taxon>
        <taxon>Bacillati</taxon>
        <taxon>Actinomycetota</taxon>
        <taxon>Actinomycetes</taxon>
        <taxon>Mycobacteriales</taxon>
        <taxon>Nocardiaceae</taxon>
        <taxon>Williamsia</taxon>
    </lineage>
</organism>
<dbReference type="PANTHER" id="PTHR30349:SF41">
    <property type="entry name" value="INTEGRASE_RECOMBINASE PROTEIN MJ0367-RELATED"/>
    <property type="match status" value="1"/>
</dbReference>
<dbReference type="PANTHER" id="PTHR30349">
    <property type="entry name" value="PHAGE INTEGRASE-RELATED"/>
    <property type="match status" value="1"/>
</dbReference>
<feature type="domain" description="Core-binding (CB)" evidence="7">
    <location>
        <begin position="17"/>
        <end position="97"/>
    </location>
</feature>
<evidence type="ECO:0000256" key="5">
    <source>
        <dbReference type="PROSITE-ProRule" id="PRU01248"/>
    </source>
</evidence>
<comment type="caution">
    <text evidence="8">The sequence shown here is derived from an EMBL/GenBank/DDBJ whole genome shotgun (WGS) entry which is preliminary data.</text>
</comment>
<dbReference type="PROSITE" id="PS51900">
    <property type="entry name" value="CB"/>
    <property type="match status" value="1"/>
</dbReference>
<evidence type="ECO:0000313" key="8">
    <source>
        <dbReference type="EMBL" id="MCP2163120.1"/>
    </source>
</evidence>
<accession>A0ABT1H920</accession>
<name>A0ABT1H920_9NOCA</name>
<keyword evidence="3 5" id="KW-0238">DNA-binding</keyword>
<sequence>MTALYATQPTPELPSDAEFELLLDAFLSRYRKNTRDCYERDIRMFCGWLTEMGLHPFAIRRRTVEAYVRHMIDDRGNLARSVNRRLIALRMFYEFAIDDDYILKNPCRNVRLAKPKLDLTKKLSLTREEFQRFMRAAYDSNATEYAMCTLMGYLGMRVTEVCELTVPDVLHYSKGHRVVQFVGKGGDAFVLPQPPVVMRSLDALIDELGRDYKGPLFLRRDGSQMTRRSADRVVKRLAKKAAIADMIVSPHTLRHSAIVNAISAGIPLRDVQIMARHRDISTTIRVYDRGRFDLDTHATHGLAAYLGAV</sequence>
<dbReference type="Pfam" id="PF00589">
    <property type="entry name" value="Phage_integrase"/>
    <property type="match status" value="1"/>
</dbReference>
<evidence type="ECO:0000256" key="3">
    <source>
        <dbReference type="ARBA" id="ARBA00023125"/>
    </source>
</evidence>
<dbReference type="PROSITE" id="PS51898">
    <property type="entry name" value="TYR_RECOMBINASE"/>
    <property type="match status" value="1"/>
</dbReference>
<evidence type="ECO:0000256" key="4">
    <source>
        <dbReference type="ARBA" id="ARBA00023172"/>
    </source>
</evidence>
<reference evidence="8 9" key="1">
    <citation type="submission" date="2022-06" db="EMBL/GenBank/DDBJ databases">
        <title>Genomic Encyclopedia of Archaeal and Bacterial Type Strains, Phase II (KMG-II): from individual species to whole genera.</title>
        <authorList>
            <person name="Goeker M."/>
        </authorList>
    </citation>
    <scope>NUCLEOTIDE SEQUENCE [LARGE SCALE GENOMIC DNA]</scope>
    <source>
        <strain evidence="8 9">DSM 45037</strain>
    </source>
</reference>
<proteinExistence type="inferred from homology"/>